<name>A0A1J5SJ58_9ZZZZ</name>
<comment type="caution">
    <text evidence="1">The sequence shown here is derived from an EMBL/GenBank/DDBJ whole genome shotgun (WGS) entry which is preliminary data.</text>
</comment>
<evidence type="ECO:0000313" key="1">
    <source>
        <dbReference type="EMBL" id="OIR01756.1"/>
    </source>
</evidence>
<dbReference type="EMBL" id="MLJW01000081">
    <property type="protein sequence ID" value="OIR01756.1"/>
    <property type="molecule type" value="Genomic_DNA"/>
</dbReference>
<dbReference type="AlphaFoldDB" id="A0A1J5SJ58"/>
<organism evidence="1">
    <name type="scientific">mine drainage metagenome</name>
    <dbReference type="NCBI Taxonomy" id="410659"/>
    <lineage>
        <taxon>unclassified sequences</taxon>
        <taxon>metagenomes</taxon>
        <taxon>ecological metagenomes</taxon>
    </lineage>
</organism>
<proteinExistence type="predicted"/>
<accession>A0A1J5SJ58</accession>
<gene>
    <name evidence="1" type="ORF">GALL_162580</name>
</gene>
<reference evidence="1" key="1">
    <citation type="submission" date="2016-10" db="EMBL/GenBank/DDBJ databases">
        <title>Sequence of Gallionella enrichment culture.</title>
        <authorList>
            <person name="Poehlein A."/>
            <person name="Muehling M."/>
            <person name="Daniel R."/>
        </authorList>
    </citation>
    <scope>NUCLEOTIDE SEQUENCE</scope>
</reference>
<protein>
    <submittedName>
        <fullName evidence="1">Uncharacterized protein</fullName>
    </submittedName>
</protein>
<sequence>MDYQLAEQQAGQLQQQSQGILEQMRLLAQRFQTDAKDETIGKELTMALRSIALSVQGYQQMGGQMMQQMAQYIQMLEQQLQSHPQPTMQPRGWAGGMGSGFGGGFMGNLVTGLGLGAGMGVAENVVSDLFNIL</sequence>